<accession>A0ABT5HKV3</accession>
<evidence type="ECO:0000259" key="1">
    <source>
        <dbReference type="Pfam" id="PF01636"/>
    </source>
</evidence>
<sequence>MATTNKAQMIPDRETQKIALLKAHGLAGMARTPLPGDASTRRYERLSAEGRSLMLMDQPPSPELIPCPPEADYAERKRLGYFAMTRLSAGRIEAFAACADYLRSESLSAPEIVACDPQAGFLVSEDLGDGLFARLIEQGEDETRLYLSAVEALSVLHQTPPPDTLPGGWPLLVYDDLALKTGADLFVEWYPKYDPSCVLDDQAKADWEGIWAPIRARAEAGASVFIHRDFHAENLLWLPERNGYQRVGLIDFQDALKGHPSWDLHSLLQDARRDVSPDIEAAALEHYFALRPDTDRAAFMEMYQALATLNEARILGVFARLIIHFKKPRYEAFMPRMWGHLSRNLKAPHLKSIREWFEAYGFGDKLS</sequence>
<dbReference type="InterPro" id="IPR011009">
    <property type="entry name" value="Kinase-like_dom_sf"/>
</dbReference>
<dbReference type="Proteomes" id="UP001218579">
    <property type="component" value="Unassembled WGS sequence"/>
</dbReference>
<keyword evidence="3" id="KW-1185">Reference proteome</keyword>
<evidence type="ECO:0000313" key="2">
    <source>
        <dbReference type="EMBL" id="MDC7676858.1"/>
    </source>
</evidence>
<name>A0ABT5HKV3_9CAUL</name>
<feature type="domain" description="Aminoglycoside phosphotransferase" evidence="1">
    <location>
        <begin position="32"/>
        <end position="298"/>
    </location>
</feature>
<dbReference type="SUPFAM" id="SSF56112">
    <property type="entry name" value="Protein kinase-like (PK-like)"/>
    <property type="match status" value="1"/>
</dbReference>
<proteinExistence type="predicted"/>
<gene>
    <name evidence="2" type="ORF">PQU98_11995</name>
</gene>
<dbReference type="Pfam" id="PF01636">
    <property type="entry name" value="APH"/>
    <property type="match status" value="1"/>
</dbReference>
<protein>
    <submittedName>
        <fullName evidence="2">Phosphotransferase</fullName>
    </submittedName>
</protein>
<reference evidence="2 3" key="1">
    <citation type="submission" date="2023-01" db="EMBL/GenBank/DDBJ databases">
        <title>Novel species of the genus Asticcacaulis isolated from rivers.</title>
        <authorList>
            <person name="Lu H."/>
        </authorList>
    </citation>
    <scope>NUCLEOTIDE SEQUENCE [LARGE SCALE GENOMIC DNA]</scope>
    <source>
        <strain evidence="2 3">LKC15W</strain>
    </source>
</reference>
<comment type="caution">
    <text evidence="2">The sequence shown here is derived from an EMBL/GenBank/DDBJ whole genome shotgun (WGS) entry which is preliminary data.</text>
</comment>
<evidence type="ECO:0000313" key="3">
    <source>
        <dbReference type="Proteomes" id="UP001218579"/>
    </source>
</evidence>
<dbReference type="EMBL" id="JAQQKV010000002">
    <property type="protein sequence ID" value="MDC7676858.1"/>
    <property type="molecule type" value="Genomic_DNA"/>
</dbReference>
<organism evidence="2 3">
    <name type="scientific">Asticcacaulis machinosus</name>
    <dbReference type="NCBI Taxonomy" id="2984211"/>
    <lineage>
        <taxon>Bacteria</taxon>
        <taxon>Pseudomonadati</taxon>
        <taxon>Pseudomonadota</taxon>
        <taxon>Alphaproteobacteria</taxon>
        <taxon>Caulobacterales</taxon>
        <taxon>Caulobacteraceae</taxon>
        <taxon>Asticcacaulis</taxon>
    </lineage>
</organism>
<dbReference type="RefSeq" id="WP_272745176.1">
    <property type="nucleotide sequence ID" value="NZ_JAQQKV010000002.1"/>
</dbReference>
<dbReference type="Gene3D" id="3.90.1200.10">
    <property type="match status" value="1"/>
</dbReference>
<dbReference type="NCBIfam" id="NF045698">
    <property type="entry name" value="MurGlcNAcKinAmgK"/>
    <property type="match status" value="1"/>
</dbReference>
<dbReference type="InterPro" id="IPR002575">
    <property type="entry name" value="Aminoglycoside_PTrfase"/>
</dbReference>
<dbReference type="Gene3D" id="3.30.200.20">
    <property type="entry name" value="Phosphorylase Kinase, domain 1"/>
    <property type="match status" value="1"/>
</dbReference>